<dbReference type="Proteomes" id="UP000035681">
    <property type="component" value="Unplaced"/>
</dbReference>
<accession>A0AAF5DJP7</accession>
<evidence type="ECO:0000313" key="2">
    <source>
        <dbReference type="WBParaSite" id="TCONS_00012836.p1"/>
    </source>
</evidence>
<reference evidence="2" key="1">
    <citation type="submission" date="2024-02" db="UniProtKB">
        <authorList>
            <consortium name="WormBaseParasite"/>
        </authorList>
    </citation>
    <scope>IDENTIFICATION</scope>
</reference>
<name>A0AAF5DJP7_STRER</name>
<proteinExistence type="predicted"/>
<evidence type="ECO:0000313" key="1">
    <source>
        <dbReference type="Proteomes" id="UP000035681"/>
    </source>
</evidence>
<sequence length="131" mass="15366">MAFKLQNVSKGKKPIPDHISSRLKRWLLIVQSYCLSVDFISTFNFCMPDLLSRIVTTMDKSSELVIAEMWVERKFATVNFKTFFTEDIFRSEVSKDIDICKIRRFIKDGFPVFDFFQNMINGFIEIINISS</sequence>
<keyword evidence="1" id="KW-1185">Reference proteome</keyword>
<dbReference type="AlphaFoldDB" id="A0AAF5DJP7"/>
<dbReference type="WBParaSite" id="TCONS_00012836.p1">
    <property type="protein sequence ID" value="TCONS_00012836.p1"/>
    <property type="gene ID" value="XLOC_008561"/>
</dbReference>
<organism evidence="1 2">
    <name type="scientific">Strongyloides stercoralis</name>
    <name type="common">Threadworm</name>
    <dbReference type="NCBI Taxonomy" id="6248"/>
    <lineage>
        <taxon>Eukaryota</taxon>
        <taxon>Metazoa</taxon>
        <taxon>Ecdysozoa</taxon>
        <taxon>Nematoda</taxon>
        <taxon>Chromadorea</taxon>
        <taxon>Rhabditida</taxon>
        <taxon>Tylenchina</taxon>
        <taxon>Panagrolaimomorpha</taxon>
        <taxon>Strongyloidoidea</taxon>
        <taxon>Strongyloididae</taxon>
        <taxon>Strongyloides</taxon>
    </lineage>
</organism>
<protein>
    <submittedName>
        <fullName evidence="2">Uncharacterized protein</fullName>
    </submittedName>
</protein>